<feature type="domain" description="WDR36/Utp21 N-terminal" evidence="6">
    <location>
        <begin position="56"/>
        <end position="330"/>
    </location>
</feature>
<dbReference type="PROSITE" id="PS50082">
    <property type="entry name" value="WD_REPEATS_2"/>
    <property type="match status" value="1"/>
</dbReference>
<dbReference type="InterPro" id="IPR011047">
    <property type="entry name" value="Quinoprotein_ADH-like_sf"/>
</dbReference>
<dbReference type="Gene3D" id="2.130.10.10">
    <property type="entry name" value="YVTN repeat-like/Quinoprotein amine dehydrogenase"/>
    <property type="match status" value="2"/>
</dbReference>
<dbReference type="InterPro" id="IPR059157">
    <property type="entry name" value="WDR36-Utp21_N"/>
</dbReference>
<dbReference type="PROSITE" id="PS00678">
    <property type="entry name" value="WD_REPEATS_1"/>
    <property type="match status" value="1"/>
</dbReference>
<dbReference type="OrthoDB" id="10250769at2759"/>
<dbReference type="RefSeq" id="XP_018735071.1">
    <property type="nucleotide sequence ID" value="XM_018882821.1"/>
</dbReference>
<keyword evidence="1 3" id="KW-0853">WD repeat</keyword>
<dbReference type="SUPFAM" id="SSF50978">
    <property type="entry name" value="WD40 repeat-like"/>
    <property type="match status" value="1"/>
</dbReference>
<dbReference type="GO" id="GO:0034388">
    <property type="term" value="C:Pwp2p-containing subcomplex of 90S preribosome"/>
    <property type="evidence" value="ECO:0007669"/>
    <property type="project" value="EnsemblFungi"/>
</dbReference>
<dbReference type="InterPro" id="IPR007319">
    <property type="entry name" value="WDR36/Utp21_C"/>
</dbReference>
<dbReference type="PANTHER" id="PTHR22840">
    <property type="entry name" value="WD REPEAT-CONTAINING PROTEIN 36"/>
    <property type="match status" value="1"/>
</dbReference>
<evidence type="ECO:0000313" key="8">
    <source>
        <dbReference type="Proteomes" id="UP000189580"/>
    </source>
</evidence>
<dbReference type="InterPro" id="IPR015943">
    <property type="entry name" value="WD40/YVTN_repeat-like_dom_sf"/>
</dbReference>
<feature type="region of interest" description="Disordered" evidence="4">
    <location>
        <begin position="394"/>
        <end position="413"/>
    </location>
</feature>
<sequence length="921" mass="101256">MPSVAVESTDAKRRKISSSTPVKAISSRVFSPFRTIGLVTDGTPLAITSLGQSFLVTTVVDNSFQIYDASNLHLLFVSQPRTPSKITCIHSHFHYVYASWERSVGIYKRGNLQSTIVLPDDHDASEINSILLFGGYLCVSTSETLYVYKSDVKSPANVEFYTSFRVPKVLGQIKHLSHPPTYLNKVVIAAKSSVLVFNVRSGKLLYTSEDFGSSITAVEPSPVLDIVGISTAAGDIHLYNIRRGKIVFSLDIGEHVSSISFRTDGTPHLAVGTASGHLFFYDLNGKRRIHSVRGAHSEASGGVSKVQYLNGQSIVITNGADNIIQELVFDPSITSSVGSERSITSPPRVLRSRGGHARPPTSISFTDEEAHFILSASQDKSLWSFSLRKDSQSHEFSQRTSATTNGKRNAGLAGSGLREKFSEITDLAYQANKQNRWDNIITAHKNLDYARTWSGSRGIVGKYNLHTLDGGIVKSVGISQCGNFGLIGSSQGSIAVYNLQSGTLRRKIVTTSHKKAVTGIASDSFNKVIISCSLEGFVMFHDFHNASRIGKINLESSALQMRFHSRSNLLAVALDNLSVVVIDIQTRRVIRELWGHTNAITSFDFTPDGRWIISASLDSSIRTWDIPSGGCIDAVKVNNIVTCLKVSPNGEWLATSHVQGAGVQLWTMKSQFQKISTRTISEDEVNDIVMPNSTGEGGSNIIEGAFELAQDETDMDQSDWNSPNTLSDKLQTLSLLPKTKLNTLVHLDLIKLRNKPKEAPKVPEKSPFFLGVPGVESERQETSEGPFNQPKMKNTISSESTFTRLLRSGDVEGFLTHLKGLSPSATDLEIRSLNTFPPLNEFISFIDALTYQLQQKRDYELVQAWMTMLLRIHGDIILANQKDSDLIASLSSFETEQDSESVRLDKLTKYCSGVLNYLRTA</sequence>
<dbReference type="GO" id="GO:0032040">
    <property type="term" value="C:small-subunit processome"/>
    <property type="evidence" value="ECO:0007669"/>
    <property type="project" value="EnsemblFungi"/>
</dbReference>
<dbReference type="Proteomes" id="UP000189580">
    <property type="component" value="Chromosome a"/>
</dbReference>
<evidence type="ECO:0000256" key="4">
    <source>
        <dbReference type="SAM" id="MobiDB-lite"/>
    </source>
</evidence>
<dbReference type="Pfam" id="PF04192">
    <property type="entry name" value="Utp21"/>
    <property type="match status" value="1"/>
</dbReference>
<dbReference type="Pfam" id="PF25168">
    <property type="entry name" value="Beta-prop_WDR36-Utp21_2nd"/>
    <property type="match status" value="1"/>
</dbReference>
<dbReference type="EMBL" id="CP014501">
    <property type="protein sequence ID" value="ANB12594.1"/>
    <property type="molecule type" value="Genomic_DNA"/>
</dbReference>
<dbReference type="GeneID" id="30037930"/>
<evidence type="ECO:0000256" key="3">
    <source>
        <dbReference type="PROSITE-ProRule" id="PRU00221"/>
    </source>
</evidence>
<dbReference type="AlphaFoldDB" id="A0A167D827"/>
<dbReference type="GO" id="GO:0006364">
    <property type="term" value="P:rRNA processing"/>
    <property type="evidence" value="ECO:0007669"/>
    <property type="project" value="EnsemblFungi"/>
</dbReference>
<feature type="region of interest" description="Disordered" evidence="4">
    <location>
        <begin position="338"/>
        <end position="362"/>
    </location>
</feature>
<dbReference type="InterPro" id="IPR019775">
    <property type="entry name" value="WD40_repeat_CS"/>
</dbReference>
<evidence type="ECO:0000256" key="1">
    <source>
        <dbReference type="ARBA" id="ARBA00022574"/>
    </source>
</evidence>
<accession>A0A167D827</accession>
<dbReference type="KEGG" id="slb:AWJ20_852"/>
<proteinExistence type="predicted"/>
<organism evidence="7 8">
    <name type="scientific">Sugiyamaella lignohabitans</name>
    <dbReference type="NCBI Taxonomy" id="796027"/>
    <lineage>
        <taxon>Eukaryota</taxon>
        <taxon>Fungi</taxon>
        <taxon>Dikarya</taxon>
        <taxon>Ascomycota</taxon>
        <taxon>Saccharomycotina</taxon>
        <taxon>Dipodascomycetes</taxon>
        <taxon>Dipodascales</taxon>
        <taxon>Trichomonascaceae</taxon>
        <taxon>Sugiyamaella</taxon>
    </lineage>
</organism>
<evidence type="ECO:0000256" key="2">
    <source>
        <dbReference type="ARBA" id="ARBA00022737"/>
    </source>
</evidence>
<evidence type="ECO:0000313" key="7">
    <source>
        <dbReference type="EMBL" id="ANB12594.1"/>
    </source>
</evidence>
<gene>
    <name evidence="7" type="primary">UTP21</name>
    <name evidence="7" type="ORF">AWJ20_852</name>
</gene>
<evidence type="ECO:0000259" key="6">
    <source>
        <dbReference type="Pfam" id="PF25171"/>
    </source>
</evidence>
<protein>
    <submittedName>
        <fullName evidence="7">Utp21p</fullName>
    </submittedName>
</protein>
<feature type="compositionally biased region" description="Polar residues" evidence="4">
    <location>
        <begin position="398"/>
        <end position="407"/>
    </location>
</feature>
<keyword evidence="2" id="KW-0677">Repeat</keyword>
<dbReference type="InterPro" id="IPR001680">
    <property type="entry name" value="WD40_rpt"/>
</dbReference>
<dbReference type="PROSITE" id="PS50294">
    <property type="entry name" value="WD_REPEATS_REGION"/>
    <property type="match status" value="1"/>
</dbReference>
<dbReference type="SUPFAM" id="SSF50998">
    <property type="entry name" value="Quinoprotein alcohol dehydrogenase-like"/>
    <property type="match status" value="1"/>
</dbReference>
<dbReference type="PANTHER" id="PTHR22840:SF12">
    <property type="entry name" value="WD REPEAT-CONTAINING PROTEIN 36"/>
    <property type="match status" value="1"/>
</dbReference>
<dbReference type="SMART" id="SM00320">
    <property type="entry name" value="WD40"/>
    <property type="match status" value="8"/>
</dbReference>
<evidence type="ECO:0000259" key="5">
    <source>
        <dbReference type="Pfam" id="PF04192"/>
    </source>
</evidence>
<feature type="repeat" description="WD" evidence="3">
    <location>
        <begin position="593"/>
        <end position="634"/>
    </location>
</feature>
<dbReference type="Pfam" id="PF25171">
    <property type="entry name" value="Beta-prop_WDR36-Utp21_1st"/>
    <property type="match status" value="1"/>
</dbReference>
<name>A0A167D827_9ASCO</name>
<keyword evidence="8" id="KW-1185">Reference proteome</keyword>
<dbReference type="InterPro" id="IPR036322">
    <property type="entry name" value="WD40_repeat_dom_sf"/>
</dbReference>
<reference evidence="7 8" key="1">
    <citation type="submission" date="2016-02" db="EMBL/GenBank/DDBJ databases">
        <title>Complete genome sequence and transcriptome regulation of the pentose utilising yeast Sugiyamaella lignohabitans.</title>
        <authorList>
            <person name="Bellasio M."/>
            <person name="Peymann A."/>
            <person name="Valli M."/>
            <person name="Sipitzky M."/>
            <person name="Graf A."/>
            <person name="Sauer M."/>
            <person name="Marx H."/>
            <person name="Mattanovich D."/>
        </authorList>
    </citation>
    <scope>NUCLEOTIDE SEQUENCE [LARGE SCALE GENOMIC DNA]</scope>
    <source>
        <strain evidence="7 8">CBS 10342</strain>
    </source>
</reference>
<feature type="domain" description="WDR36/Utp21 C-terminal" evidence="5">
    <location>
        <begin position="725"/>
        <end position="919"/>
    </location>
</feature>